<feature type="transmembrane region" description="Helical" evidence="5">
    <location>
        <begin position="39"/>
        <end position="63"/>
    </location>
</feature>
<dbReference type="Proteomes" id="UP001280121">
    <property type="component" value="Unassembled WGS sequence"/>
</dbReference>
<accession>A0AAE0CGQ0</accession>
<protein>
    <recommendedName>
        <fullName evidence="6">ABC-2 type transporter transmembrane domain-containing protein</fullName>
    </recommendedName>
</protein>
<evidence type="ECO:0000256" key="3">
    <source>
        <dbReference type="ARBA" id="ARBA00022989"/>
    </source>
</evidence>
<evidence type="ECO:0000256" key="2">
    <source>
        <dbReference type="ARBA" id="ARBA00022692"/>
    </source>
</evidence>
<name>A0AAE0CGQ0_9ROSI</name>
<dbReference type="EMBL" id="JANJYI010000004">
    <property type="protein sequence ID" value="KAK2651446.1"/>
    <property type="molecule type" value="Genomic_DNA"/>
</dbReference>
<dbReference type="Pfam" id="PF01061">
    <property type="entry name" value="ABC2_membrane"/>
    <property type="match status" value="1"/>
</dbReference>
<gene>
    <name evidence="7" type="ORF">Ddye_011302</name>
</gene>
<comment type="subcellular location">
    <subcellularLocation>
        <location evidence="1">Membrane</location>
        <topology evidence="1">Multi-pass membrane protein</topology>
    </subcellularLocation>
</comment>
<feature type="transmembrane region" description="Helical" evidence="5">
    <location>
        <begin position="6"/>
        <end position="27"/>
    </location>
</feature>
<dbReference type="AlphaFoldDB" id="A0AAE0CGQ0"/>
<proteinExistence type="predicted"/>
<dbReference type="GO" id="GO:0016020">
    <property type="term" value="C:membrane"/>
    <property type="evidence" value="ECO:0007669"/>
    <property type="project" value="UniProtKB-SubCell"/>
</dbReference>
<keyword evidence="2 5" id="KW-0812">Transmembrane</keyword>
<keyword evidence="3 5" id="KW-1133">Transmembrane helix</keyword>
<dbReference type="GO" id="GO:0140359">
    <property type="term" value="F:ABC-type transporter activity"/>
    <property type="evidence" value="ECO:0007669"/>
    <property type="project" value="InterPro"/>
</dbReference>
<sequence length="127" mass="15178">MKRNSFVYIFKILQLITMALIGSTLFLRTEMHRNTIIDVEIYMGAFCFSVVMIMFNSMVELGLTVYKLPVFYKQRDLLFYPAWAYVIPTWILKIPISVVEVDVWVLITYYVMGFDPNFQRWPLDYFD</sequence>
<feature type="transmembrane region" description="Helical" evidence="5">
    <location>
        <begin position="83"/>
        <end position="111"/>
    </location>
</feature>
<comment type="caution">
    <text evidence="7">The sequence shown here is derived from an EMBL/GenBank/DDBJ whole genome shotgun (WGS) entry which is preliminary data.</text>
</comment>
<evidence type="ECO:0000256" key="1">
    <source>
        <dbReference type="ARBA" id="ARBA00004141"/>
    </source>
</evidence>
<keyword evidence="4 5" id="KW-0472">Membrane</keyword>
<organism evidence="7 8">
    <name type="scientific">Dipteronia dyeriana</name>
    <dbReference type="NCBI Taxonomy" id="168575"/>
    <lineage>
        <taxon>Eukaryota</taxon>
        <taxon>Viridiplantae</taxon>
        <taxon>Streptophyta</taxon>
        <taxon>Embryophyta</taxon>
        <taxon>Tracheophyta</taxon>
        <taxon>Spermatophyta</taxon>
        <taxon>Magnoliopsida</taxon>
        <taxon>eudicotyledons</taxon>
        <taxon>Gunneridae</taxon>
        <taxon>Pentapetalae</taxon>
        <taxon>rosids</taxon>
        <taxon>malvids</taxon>
        <taxon>Sapindales</taxon>
        <taxon>Sapindaceae</taxon>
        <taxon>Hippocastanoideae</taxon>
        <taxon>Acereae</taxon>
        <taxon>Dipteronia</taxon>
    </lineage>
</organism>
<evidence type="ECO:0000256" key="5">
    <source>
        <dbReference type="SAM" id="Phobius"/>
    </source>
</evidence>
<dbReference type="PANTHER" id="PTHR48040:SF35">
    <property type="entry name" value="ABC TRANSPORTER G FAMILY MEMBER 39-LIKE"/>
    <property type="match status" value="1"/>
</dbReference>
<evidence type="ECO:0000259" key="6">
    <source>
        <dbReference type="Pfam" id="PF01061"/>
    </source>
</evidence>
<evidence type="ECO:0000313" key="7">
    <source>
        <dbReference type="EMBL" id="KAK2651446.1"/>
    </source>
</evidence>
<dbReference type="InterPro" id="IPR013525">
    <property type="entry name" value="ABC2_TM"/>
</dbReference>
<evidence type="ECO:0000313" key="8">
    <source>
        <dbReference type="Proteomes" id="UP001280121"/>
    </source>
</evidence>
<feature type="domain" description="ABC-2 type transporter transmembrane" evidence="6">
    <location>
        <begin position="1"/>
        <end position="121"/>
    </location>
</feature>
<reference evidence="7" key="1">
    <citation type="journal article" date="2023" name="Plant J.">
        <title>Genome sequences and population genomics provide insights into the demographic history, inbreeding, and mutation load of two 'living fossil' tree species of Dipteronia.</title>
        <authorList>
            <person name="Feng Y."/>
            <person name="Comes H.P."/>
            <person name="Chen J."/>
            <person name="Zhu S."/>
            <person name="Lu R."/>
            <person name="Zhang X."/>
            <person name="Li P."/>
            <person name="Qiu J."/>
            <person name="Olsen K.M."/>
            <person name="Qiu Y."/>
        </authorList>
    </citation>
    <scope>NUCLEOTIDE SEQUENCE</scope>
    <source>
        <strain evidence="7">KIB01</strain>
    </source>
</reference>
<evidence type="ECO:0000256" key="4">
    <source>
        <dbReference type="ARBA" id="ARBA00023136"/>
    </source>
</evidence>
<keyword evidence="8" id="KW-1185">Reference proteome</keyword>
<dbReference type="PANTHER" id="PTHR48040">
    <property type="entry name" value="PLEIOTROPIC DRUG RESISTANCE PROTEIN 1-LIKE ISOFORM X1"/>
    <property type="match status" value="1"/>
</dbReference>